<keyword evidence="9" id="KW-1185">Reference proteome</keyword>
<organism evidence="8 9">
    <name type="scientific">Acerihabitans arboris</name>
    <dbReference type="NCBI Taxonomy" id="2691583"/>
    <lineage>
        <taxon>Bacteria</taxon>
        <taxon>Pseudomonadati</taxon>
        <taxon>Pseudomonadota</taxon>
        <taxon>Gammaproteobacteria</taxon>
        <taxon>Enterobacterales</taxon>
        <taxon>Pectobacteriaceae</taxon>
        <taxon>Acerihabitans</taxon>
    </lineage>
</organism>
<dbReference type="EMBL" id="WUBS01000028">
    <property type="protein sequence ID" value="NDL66005.1"/>
    <property type="molecule type" value="Genomic_DNA"/>
</dbReference>
<dbReference type="PANTHER" id="PTHR42961:SF2">
    <property type="entry name" value="IRON-SULFUR PROTEIN NUBPL"/>
    <property type="match status" value="1"/>
</dbReference>
<comment type="caution">
    <text evidence="8">The sequence shown here is derived from an EMBL/GenBank/DDBJ whole genome shotgun (WGS) entry which is preliminary data.</text>
</comment>
<keyword evidence="4 7" id="KW-0408">Iron</keyword>
<evidence type="ECO:0000256" key="4">
    <source>
        <dbReference type="ARBA" id="ARBA00023004"/>
    </source>
</evidence>
<evidence type="ECO:0000256" key="7">
    <source>
        <dbReference type="HAMAP-Rule" id="MF_02040"/>
    </source>
</evidence>
<dbReference type="NCBIfam" id="NF008669">
    <property type="entry name" value="PRK11670.1"/>
    <property type="match status" value="1"/>
</dbReference>
<dbReference type="CDD" id="cd02037">
    <property type="entry name" value="Mrp_NBP35"/>
    <property type="match status" value="1"/>
</dbReference>
<dbReference type="Gene3D" id="3.40.50.300">
    <property type="entry name" value="P-loop containing nucleotide triphosphate hydrolases"/>
    <property type="match status" value="1"/>
</dbReference>
<dbReference type="SUPFAM" id="SSF117916">
    <property type="entry name" value="Fe-S cluster assembly (FSCA) domain-like"/>
    <property type="match status" value="1"/>
</dbReference>
<proteinExistence type="inferred from homology"/>
<feature type="binding site" evidence="7">
    <location>
        <begin position="116"/>
        <end position="123"/>
    </location>
    <ligand>
        <name>ATP</name>
        <dbReference type="ChEBI" id="CHEBI:30616"/>
    </ligand>
</feature>
<dbReference type="PANTHER" id="PTHR42961">
    <property type="entry name" value="IRON-SULFUR PROTEIN NUBPL"/>
    <property type="match status" value="1"/>
</dbReference>
<name>A0A845SYX7_9GAMM</name>
<protein>
    <recommendedName>
        <fullName evidence="7">Iron-sulfur cluster carrier protein</fullName>
    </recommendedName>
</protein>
<comment type="similarity">
    <text evidence="6 7">Belongs to the Mrp/NBP35 ATP-binding proteins family.</text>
</comment>
<comment type="subunit">
    <text evidence="7">Homodimer.</text>
</comment>
<dbReference type="RefSeq" id="WP_162368709.1">
    <property type="nucleotide sequence ID" value="NZ_WUBS01000028.1"/>
</dbReference>
<dbReference type="InterPro" id="IPR000808">
    <property type="entry name" value="Mrp-like_CS"/>
</dbReference>
<dbReference type="GO" id="GO:0051539">
    <property type="term" value="F:4 iron, 4 sulfur cluster binding"/>
    <property type="evidence" value="ECO:0007669"/>
    <property type="project" value="TreeGrafter"/>
</dbReference>
<evidence type="ECO:0000256" key="1">
    <source>
        <dbReference type="ARBA" id="ARBA00022723"/>
    </source>
</evidence>
<dbReference type="GO" id="GO:0005829">
    <property type="term" value="C:cytosol"/>
    <property type="evidence" value="ECO:0007669"/>
    <property type="project" value="TreeGrafter"/>
</dbReference>
<dbReference type="InterPro" id="IPR033756">
    <property type="entry name" value="YlxH/NBP35"/>
</dbReference>
<keyword evidence="1 7" id="KW-0479">Metal-binding</keyword>
<dbReference type="HAMAP" id="MF_02040">
    <property type="entry name" value="Mrp_NBP35"/>
    <property type="match status" value="1"/>
</dbReference>
<reference evidence="8 9" key="1">
    <citation type="submission" date="2019-12" db="EMBL/GenBank/DDBJ databases">
        <authorList>
            <person name="Lee S.D."/>
        </authorList>
    </citation>
    <scope>NUCLEOTIDE SEQUENCE [LARGE SCALE GENOMIC DNA]</scope>
    <source>
        <strain evidence="8 9">SAP-6</strain>
    </source>
</reference>
<dbReference type="GO" id="GO:0016226">
    <property type="term" value="P:iron-sulfur cluster assembly"/>
    <property type="evidence" value="ECO:0007669"/>
    <property type="project" value="InterPro"/>
</dbReference>
<dbReference type="PROSITE" id="PS01215">
    <property type="entry name" value="MRP"/>
    <property type="match status" value="1"/>
</dbReference>
<dbReference type="GO" id="GO:0046872">
    <property type="term" value="F:metal ion binding"/>
    <property type="evidence" value="ECO:0007669"/>
    <property type="project" value="UniProtKB-KW"/>
</dbReference>
<dbReference type="GO" id="GO:0016887">
    <property type="term" value="F:ATP hydrolysis activity"/>
    <property type="evidence" value="ECO:0007669"/>
    <property type="project" value="UniProtKB-UniRule"/>
</dbReference>
<accession>A0A845SYX7</accession>
<evidence type="ECO:0000256" key="3">
    <source>
        <dbReference type="ARBA" id="ARBA00022840"/>
    </source>
</evidence>
<evidence type="ECO:0000256" key="6">
    <source>
        <dbReference type="ARBA" id="ARBA00024036"/>
    </source>
</evidence>
<dbReference type="InterPro" id="IPR034904">
    <property type="entry name" value="FSCA_dom_sf"/>
</dbReference>
<sequence length="370" mass="39709">MNPPSPEQSTPDVLRAQVTQALARFRHPTLKRNLTELKALSHCALLDGTLHIELTMPFAWLGAFDELKESASADLLRVTGARAIDWTLNHNIATLKRVKDQPGVKSVRNLIAVSSGKGGVGKSSTAVNLALALAAEGGRVGLLDADIYGPSIPAMLGTSDERPTSPDGQHMAPIMAHGLATNSIGYMVTEDNAMVWRGPMASKALLQLLNDTLWPELDYLVLDMPPGTGDIQLTLAQNIPVTGALVVTTPQDIALADARKGIVMFEKVGVPVLGIVENMSVHICSHCGHLEAIFGTGGAEKLAEQYHCALLGQLPLHISLREDLDRGQPTVASRPDSEFTELYRQLAGQVAAQLYWQGEVIPTEISFKAI</sequence>
<keyword evidence="5 7" id="KW-0411">Iron-sulfur</keyword>
<keyword evidence="2 7" id="KW-0547">Nucleotide-binding</keyword>
<dbReference type="FunFam" id="3.40.50.300:FF:000418">
    <property type="entry name" value="Iron-sulfur cluster carrier protein"/>
    <property type="match status" value="1"/>
</dbReference>
<evidence type="ECO:0000313" key="8">
    <source>
        <dbReference type="EMBL" id="NDL66005.1"/>
    </source>
</evidence>
<dbReference type="GO" id="GO:0005524">
    <property type="term" value="F:ATP binding"/>
    <property type="evidence" value="ECO:0007669"/>
    <property type="project" value="UniProtKB-UniRule"/>
</dbReference>
<dbReference type="InterPro" id="IPR044304">
    <property type="entry name" value="NUBPL-like"/>
</dbReference>
<dbReference type="AlphaFoldDB" id="A0A845SYX7"/>
<dbReference type="InterPro" id="IPR027417">
    <property type="entry name" value="P-loop_NTPase"/>
</dbReference>
<keyword evidence="7" id="KW-0378">Hydrolase</keyword>
<evidence type="ECO:0000256" key="5">
    <source>
        <dbReference type="ARBA" id="ARBA00023014"/>
    </source>
</evidence>
<gene>
    <name evidence="8" type="primary">apbC</name>
    <name evidence="8" type="ORF">GRH90_25085</name>
</gene>
<evidence type="ECO:0000313" key="9">
    <source>
        <dbReference type="Proteomes" id="UP000461443"/>
    </source>
</evidence>
<keyword evidence="3 7" id="KW-0067">ATP-binding</keyword>
<comment type="function">
    <text evidence="7">Binds and transfers iron-sulfur (Fe-S) clusters to target apoproteins. Can hydrolyze ATP.</text>
</comment>
<dbReference type="InterPro" id="IPR019591">
    <property type="entry name" value="Mrp/NBP35_ATP-bd"/>
</dbReference>
<dbReference type="Proteomes" id="UP000461443">
    <property type="component" value="Unassembled WGS sequence"/>
</dbReference>
<dbReference type="SUPFAM" id="SSF52540">
    <property type="entry name" value="P-loop containing nucleoside triphosphate hydrolases"/>
    <property type="match status" value="1"/>
</dbReference>
<evidence type="ECO:0000256" key="2">
    <source>
        <dbReference type="ARBA" id="ARBA00022741"/>
    </source>
</evidence>
<dbReference type="Pfam" id="PF10609">
    <property type="entry name" value="ParA"/>
    <property type="match status" value="1"/>
</dbReference>
<dbReference type="GO" id="GO:0140663">
    <property type="term" value="F:ATP-dependent FeS chaperone activity"/>
    <property type="evidence" value="ECO:0007669"/>
    <property type="project" value="InterPro"/>
</dbReference>
<reference evidence="8 9" key="2">
    <citation type="submission" date="2020-02" db="EMBL/GenBank/DDBJ databases">
        <title>The new genus of Enterobacteriales.</title>
        <authorList>
            <person name="Kim I.S."/>
        </authorList>
    </citation>
    <scope>NUCLEOTIDE SEQUENCE [LARGE SCALE GENOMIC DNA]</scope>
    <source>
        <strain evidence="8 9">SAP-6</strain>
    </source>
</reference>